<feature type="transmembrane region" description="Helical" evidence="5">
    <location>
        <begin position="232"/>
        <end position="254"/>
    </location>
</feature>
<keyword evidence="3" id="KW-0862">Zinc</keyword>
<keyword evidence="5" id="KW-0472">Membrane</keyword>
<evidence type="ECO:0000313" key="7">
    <source>
        <dbReference type="Proteomes" id="UP000813463"/>
    </source>
</evidence>
<dbReference type="InterPro" id="IPR017907">
    <property type="entry name" value="Znf_RING_CS"/>
</dbReference>
<dbReference type="Gene3D" id="3.30.40.10">
    <property type="entry name" value="Zinc/RING finger domain, C3HC4 (zinc finger)"/>
    <property type="match status" value="1"/>
</dbReference>
<dbReference type="PROSITE" id="PS00518">
    <property type="entry name" value="ZF_RING_1"/>
    <property type="match status" value="1"/>
</dbReference>
<reference evidence="7" key="1">
    <citation type="journal article" date="2021" name="Nat. Commun.">
        <title>Genomic analyses provide insights into spinach domestication and the genetic basis of agronomic traits.</title>
        <authorList>
            <person name="Cai X."/>
            <person name="Sun X."/>
            <person name="Xu C."/>
            <person name="Sun H."/>
            <person name="Wang X."/>
            <person name="Ge C."/>
            <person name="Zhang Z."/>
            <person name="Wang Q."/>
            <person name="Fei Z."/>
            <person name="Jiao C."/>
            <person name="Wang Q."/>
        </authorList>
    </citation>
    <scope>NUCLEOTIDE SEQUENCE [LARGE SCALE GENOMIC DNA]</scope>
    <source>
        <strain evidence="7">cv. Varoflay</strain>
    </source>
</reference>
<feature type="transmembrane region" description="Helical" evidence="5">
    <location>
        <begin position="203"/>
        <end position="225"/>
    </location>
</feature>
<evidence type="ECO:0000256" key="2">
    <source>
        <dbReference type="ARBA" id="ARBA00022771"/>
    </source>
</evidence>
<keyword evidence="5" id="KW-0812">Transmembrane</keyword>
<keyword evidence="5" id="KW-1133">Transmembrane helix</keyword>
<protein>
    <recommendedName>
        <fullName evidence="6">RING-type domain-containing protein</fullName>
    </recommendedName>
</protein>
<dbReference type="RefSeq" id="XP_021866329.1">
    <property type="nucleotide sequence ID" value="XM_022010637.2"/>
</dbReference>
<dbReference type="Proteomes" id="UP000813463">
    <property type="component" value="Chromosome 5"/>
</dbReference>
<evidence type="ECO:0000259" key="6">
    <source>
        <dbReference type="PROSITE" id="PS50089"/>
    </source>
</evidence>
<name>A0A9R0JH19_SPIOL</name>
<dbReference type="InterPro" id="IPR001841">
    <property type="entry name" value="Znf_RING"/>
</dbReference>
<proteinExistence type="predicted"/>
<evidence type="ECO:0000313" key="8">
    <source>
        <dbReference type="RefSeq" id="XP_021866329.1"/>
    </source>
</evidence>
<organism evidence="7 8">
    <name type="scientific">Spinacia oleracea</name>
    <name type="common">Spinach</name>
    <dbReference type="NCBI Taxonomy" id="3562"/>
    <lineage>
        <taxon>Eukaryota</taxon>
        <taxon>Viridiplantae</taxon>
        <taxon>Streptophyta</taxon>
        <taxon>Embryophyta</taxon>
        <taxon>Tracheophyta</taxon>
        <taxon>Spermatophyta</taxon>
        <taxon>Magnoliopsida</taxon>
        <taxon>eudicotyledons</taxon>
        <taxon>Gunneridae</taxon>
        <taxon>Pentapetalae</taxon>
        <taxon>Caryophyllales</taxon>
        <taxon>Chenopodiaceae</taxon>
        <taxon>Chenopodioideae</taxon>
        <taxon>Anserineae</taxon>
        <taxon>Spinacia</taxon>
    </lineage>
</organism>
<dbReference type="InterPro" id="IPR013083">
    <property type="entry name" value="Znf_RING/FYVE/PHD"/>
</dbReference>
<dbReference type="InterPro" id="IPR027370">
    <property type="entry name" value="Znf-RING_euk"/>
</dbReference>
<dbReference type="KEGG" id="soe:110805035"/>
<dbReference type="OrthoDB" id="252722at2759"/>
<dbReference type="PANTHER" id="PTHR46616">
    <property type="entry name" value="UBIQUITIN-PROTEIN LIGASE"/>
    <property type="match status" value="1"/>
</dbReference>
<dbReference type="GO" id="GO:0008270">
    <property type="term" value="F:zinc ion binding"/>
    <property type="evidence" value="ECO:0007669"/>
    <property type="project" value="UniProtKB-KW"/>
</dbReference>
<evidence type="ECO:0000256" key="4">
    <source>
        <dbReference type="PROSITE-ProRule" id="PRU00175"/>
    </source>
</evidence>
<dbReference type="PANTHER" id="PTHR46616:SF1">
    <property type="entry name" value="TRANSCRIPTION FACTOR C2H2 FAMILY-RELATED"/>
    <property type="match status" value="1"/>
</dbReference>
<evidence type="ECO:0000256" key="5">
    <source>
        <dbReference type="SAM" id="Phobius"/>
    </source>
</evidence>
<dbReference type="GeneID" id="110805035"/>
<dbReference type="PROSITE" id="PS50089">
    <property type="entry name" value="ZF_RING_2"/>
    <property type="match status" value="1"/>
</dbReference>
<dbReference type="Pfam" id="PF13445">
    <property type="entry name" value="zf-RING_UBOX"/>
    <property type="match status" value="1"/>
</dbReference>
<evidence type="ECO:0000256" key="3">
    <source>
        <dbReference type="ARBA" id="ARBA00022833"/>
    </source>
</evidence>
<dbReference type="AlphaFoldDB" id="A0A9R0JH19"/>
<feature type="domain" description="RING-type" evidence="6">
    <location>
        <begin position="44"/>
        <end position="99"/>
    </location>
</feature>
<keyword evidence="7" id="KW-1185">Reference proteome</keyword>
<accession>A0A9R0JH19</accession>
<reference evidence="8" key="2">
    <citation type="submission" date="2025-08" db="UniProtKB">
        <authorList>
            <consortium name="RefSeq"/>
        </authorList>
    </citation>
    <scope>IDENTIFICATION</scope>
    <source>
        <tissue evidence="8">Leaf</tissue>
    </source>
</reference>
<dbReference type="SUPFAM" id="SSF57850">
    <property type="entry name" value="RING/U-box"/>
    <property type="match status" value="1"/>
</dbReference>
<keyword evidence="2 4" id="KW-0863">Zinc-finger</keyword>
<evidence type="ECO:0000256" key="1">
    <source>
        <dbReference type="ARBA" id="ARBA00022723"/>
    </source>
</evidence>
<gene>
    <name evidence="8" type="primary">LOC110805035</name>
</gene>
<sequence>MWSFPNTIPNLRLRKVSTEPKLCCSDLSDEDTGSTSSTEEGLECPICWESFNIVENVPYVLWCGHTLCQNCVLGLQWAILKLPAQKIKLPFFVSCPWCNLLSFRWVYRGNLKFPRKNYFILWMVESLNGERAKSSCSVRDDNRLTFSPRVSSLIGCPANNHSPRRAQYTQSRGLLGSNLDDGRVTGNINVERPQFSLHKSLDYFIHVASKFPLVILFLVIIFCVIPGSVAILVLYLLVSVLLALPSILVLYFAYPTLDWLLREIAS</sequence>
<keyword evidence="1" id="KW-0479">Metal-binding</keyword>